<keyword evidence="2" id="KW-0472">Membrane</keyword>
<evidence type="ECO:0008006" key="5">
    <source>
        <dbReference type="Google" id="ProtNLM"/>
    </source>
</evidence>
<dbReference type="InterPro" id="IPR013517">
    <property type="entry name" value="FG-GAP"/>
</dbReference>
<evidence type="ECO:0000313" key="3">
    <source>
        <dbReference type="EMBL" id="KAK3234530.1"/>
    </source>
</evidence>
<comment type="caution">
    <text evidence="3">The sequence shown here is derived from an EMBL/GenBank/DDBJ whole genome shotgun (WGS) entry which is preliminary data.</text>
</comment>
<dbReference type="AlphaFoldDB" id="A0AAE0BER2"/>
<gene>
    <name evidence="3" type="ORF">CYMTET_55081</name>
</gene>
<dbReference type="PANTHER" id="PTHR44103:SF1">
    <property type="entry name" value="PROPROTEIN CONVERTASE P"/>
    <property type="match status" value="1"/>
</dbReference>
<dbReference type="PANTHER" id="PTHR44103">
    <property type="entry name" value="PROPROTEIN CONVERTASE P"/>
    <property type="match status" value="1"/>
</dbReference>
<dbReference type="Proteomes" id="UP001190700">
    <property type="component" value="Unassembled WGS sequence"/>
</dbReference>
<keyword evidence="2" id="KW-0812">Transmembrane</keyword>
<proteinExistence type="predicted"/>
<organism evidence="3 4">
    <name type="scientific">Cymbomonas tetramitiformis</name>
    <dbReference type="NCBI Taxonomy" id="36881"/>
    <lineage>
        <taxon>Eukaryota</taxon>
        <taxon>Viridiplantae</taxon>
        <taxon>Chlorophyta</taxon>
        <taxon>Pyramimonadophyceae</taxon>
        <taxon>Pyramimonadales</taxon>
        <taxon>Pyramimonadaceae</taxon>
        <taxon>Cymbomonas</taxon>
    </lineage>
</organism>
<evidence type="ECO:0000313" key="4">
    <source>
        <dbReference type="Proteomes" id="UP001190700"/>
    </source>
</evidence>
<reference evidence="3 4" key="1">
    <citation type="journal article" date="2015" name="Genome Biol. Evol.">
        <title>Comparative Genomics of a Bacterivorous Green Alga Reveals Evolutionary Causalities and Consequences of Phago-Mixotrophic Mode of Nutrition.</title>
        <authorList>
            <person name="Burns J.A."/>
            <person name="Paasch A."/>
            <person name="Narechania A."/>
            <person name="Kim E."/>
        </authorList>
    </citation>
    <scope>NUCLEOTIDE SEQUENCE [LARGE SCALE GENOMIC DNA]</scope>
    <source>
        <strain evidence="3 4">PLY_AMNH</strain>
    </source>
</reference>
<dbReference type="EMBL" id="LGRX02035483">
    <property type="protein sequence ID" value="KAK3234530.1"/>
    <property type="molecule type" value="Genomic_DNA"/>
</dbReference>
<keyword evidence="2" id="KW-1133">Transmembrane helix</keyword>
<accession>A0AAE0BER2</accession>
<name>A0AAE0BER2_9CHLO</name>
<feature type="transmembrane region" description="Helical" evidence="2">
    <location>
        <begin position="7"/>
        <end position="30"/>
    </location>
</feature>
<evidence type="ECO:0000256" key="1">
    <source>
        <dbReference type="ARBA" id="ARBA00022729"/>
    </source>
</evidence>
<keyword evidence="4" id="KW-1185">Reference proteome</keyword>
<dbReference type="InterPro" id="IPR028994">
    <property type="entry name" value="Integrin_alpha_N"/>
</dbReference>
<protein>
    <recommendedName>
        <fullName evidence="5">FG-GAP repeat protein</fullName>
    </recommendedName>
</protein>
<dbReference type="Pfam" id="PF13517">
    <property type="entry name" value="FG-GAP_3"/>
    <property type="match status" value="1"/>
</dbReference>
<evidence type="ECO:0000256" key="2">
    <source>
        <dbReference type="SAM" id="Phobius"/>
    </source>
</evidence>
<dbReference type="SUPFAM" id="SSF69318">
    <property type="entry name" value="Integrin alpha N-terminal domain"/>
    <property type="match status" value="1"/>
</dbReference>
<dbReference type="Gene3D" id="2.130.10.130">
    <property type="entry name" value="Integrin alpha, N-terminal"/>
    <property type="match status" value="1"/>
</dbReference>
<sequence>MKHSTSAATWGACHGCVTYSFALLALLAIIRLQISEVDDDMAGITIRTNSVVFMSPTPSAPNVTEYVLDSFGEANFTMNKAHYRSTSTYELFATTVATLSSDRFSYRLYMRDLDRDEFALLLKDTEGDHDVECDGEDCEITSEGYERGVGIKIGDYVLVAESNVLRAYYLSENGLVSTQQFEWTETDESSALLNMTVAFDIHHNSETRYQYRNDSVVFVCVAVVSGGSRRSEPEVERYGVTRVEEMNQADETYKLMGGLMVSSTVPFLSILSHDIDKDGYLDVIVGTQGGFYDCTDDCDLAGGVYALYGTADPSITQAIDVRNSSDGTVSELNGFGYNYVLDIHAGDIDEDGDVDLVVSIKPNSTAYEVHLYLCDGGRFFPSTIVLHAGRANVTESQPRKVRMLDMDNDGMKDVVFASTAATQRETDFAYIWQYEVRTRFASFPVPRLKVGKDKQARL</sequence>
<keyword evidence="1" id="KW-0732">Signal</keyword>